<protein>
    <submittedName>
        <fullName evidence="1">Uncharacterized protein</fullName>
    </submittedName>
</protein>
<dbReference type="EMBL" id="MU394294">
    <property type="protein sequence ID" value="KAI6089816.1"/>
    <property type="molecule type" value="Genomic_DNA"/>
</dbReference>
<proteinExistence type="predicted"/>
<reference evidence="1 2" key="1">
    <citation type="journal article" date="2022" name="New Phytol.">
        <title>Ecological generalism drives hyperdiversity of secondary metabolite gene clusters in xylarialean endophytes.</title>
        <authorList>
            <person name="Franco M.E.E."/>
            <person name="Wisecaver J.H."/>
            <person name="Arnold A.E."/>
            <person name="Ju Y.M."/>
            <person name="Slot J.C."/>
            <person name="Ahrendt S."/>
            <person name="Moore L.P."/>
            <person name="Eastman K.E."/>
            <person name="Scott K."/>
            <person name="Konkel Z."/>
            <person name="Mondo S.J."/>
            <person name="Kuo A."/>
            <person name="Hayes R.D."/>
            <person name="Haridas S."/>
            <person name="Andreopoulos B."/>
            <person name="Riley R."/>
            <person name="LaButti K."/>
            <person name="Pangilinan J."/>
            <person name="Lipzen A."/>
            <person name="Amirebrahimi M."/>
            <person name="Yan J."/>
            <person name="Adam C."/>
            <person name="Keymanesh K."/>
            <person name="Ng V."/>
            <person name="Louie K."/>
            <person name="Northen T."/>
            <person name="Drula E."/>
            <person name="Henrissat B."/>
            <person name="Hsieh H.M."/>
            <person name="Youens-Clark K."/>
            <person name="Lutzoni F."/>
            <person name="Miadlikowska J."/>
            <person name="Eastwood D.C."/>
            <person name="Hamelin R.C."/>
            <person name="Grigoriev I.V."/>
            <person name="U'Ren J.M."/>
        </authorList>
    </citation>
    <scope>NUCLEOTIDE SEQUENCE [LARGE SCALE GENOMIC DNA]</scope>
    <source>
        <strain evidence="1 2">ER1909</strain>
    </source>
</reference>
<keyword evidence="2" id="KW-1185">Reference proteome</keyword>
<sequence>MVSFFVIAALWPIATSLALPCAEQPSAPGMICHDFHQPNGTLSSILVNDNLRARSDKPIPLPPVNGDPPHFYRMDDAGYVVDACGATMYFDHEYEQPQFADCDAIRQWASNNKGQWMLFESDQPASPASIILYQHNTCAFSVVMEPETKARGVTIGNSDVADIIHDKLYDEGNTLGGGRGYTACNFNTNDGQMRMRWYMVTPATAQDLPELHGLTN</sequence>
<accession>A0ACC0DB07</accession>
<dbReference type="Proteomes" id="UP001497680">
    <property type="component" value="Unassembled WGS sequence"/>
</dbReference>
<organism evidence="1 2">
    <name type="scientific">Hypoxylon rubiginosum</name>
    <dbReference type="NCBI Taxonomy" id="110542"/>
    <lineage>
        <taxon>Eukaryota</taxon>
        <taxon>Fungi</taxon>
        <taxon>Dikarya</taxon>
        <taxon>Ascomycota</taxon>
        <taxon>Pezizomycotina</taxon>
        <taxon>Sordariomycetes</taxon>
        <taxon>Xylariomycetidae</taxon>
        <taxon>Xylariales</taxon>
        <taxon>Hypoxylaceae</taxon>
        <taxon>Hypoxylon</taxon>
    </lineage>
</organism>
<evidence type="ECO:0000313" key="2">
    <source>
        <dbReference type="Proteomes" id="UP001497680"/>
    </source>
</evidence>
<gene>
    <name evidence="1" type="ORF">F4821DRAFT_275784</name>
</gene>
<evidence type="ECO:0000313" key="1">
    <source>
        <dbReference type="EMBL" id="KAI6089816.1"/>
    </source>
</evidence>
<name>A0ACC0DB07_9PEZI</name>
<comment type="caution">
    <text evidence="1">The sequence shown here is derived from an EMBL/GenBank/DDBJ whole genome shotgun (WGS) entry which is preliminary data.</text>
</comment>